<keyword evidence="3" id="KW-0808">Transferase</keyword>
<protein>
    <submittedName>
        <fullName evidence="3">Glycosyl transferase group 1</fullName>
    </submittedName>
</protein>
<dbReference type="EMBL" id="CP002902">
    <property type="protein sequence ID" value="AEJ44739.1"/>
    <property type="molecule type" value="Genomic_DNA"/>
</dbReference>
<sequence length="374" mass="41393">MVIDIVLGRALGRGGLESVLTTVSQALQQRGHRVRMFQFEPPQHPEWVSTLPEMHFYDPVAAGQERTFPGEVPIFRQALGYRRKILELGPPDVLLATHTPYLSLLAHLAVAVFGERRPPIISWLHGPAEAYGGGELLAYADGHLAISKGVEASLRRYVSDDAPVFSIGNPVTREGVRQVARPKDRWELLSIGRMDNLHKRLDVMFQALARTQMNFRLTIIGDGPDREALERLAQELGLGARVRWVGWLDDPWSCVGEASLLLLTSDVEGFGMVLVEALARGIPVVATRCSGPVEIVQDGHNGWLFEPGRSDELAALLDRLARGHLQLPAQDVCVHSVERYRTDAVIDRMEEALCAVRALYQPKAFPPFLGVALC</sequence>
<accession>F8IK33</accession>
<gene>
    <name evidence="3" type="ordered locus">TC41_2848</name>
</gene>
<dbReference type="STRING" id="1048834.TC41_2848"/>
<dbReference type="OrthoDB" id="267399at2"/>
<dbReference type="PANTHER" id="PTHR12526:SF630">
    <property type="entry name" value="GLYCOSYLTRANSFERASE"/>
    <property type="match status" value="1"/>
</dbReference>
<evidence type="ECO:0000313" key="4">
    <source>
        <dbReference type="Proteomes" id="UP000000292"/>
    </source>
</evidence>
<dbReference type="InterPro" id="IPR001296">
    <property type="entry name" value="Glyco_trans_1"/>
</dbReference>
<dbReference type="PATRIC" id="fig|1048834.4.peg.2703"/>
<dbReference type="PANTHER" id="PTHR12526">
    <property type="entry name" value="GLYCOSYLTRANSFERASE"/>
    <property type="match status" value="1"/>
</dbReference>
<dbReference type="HOGENOM" id="CLU_009583_0_0_9"/>
<dbReference type="CDD" id="cd03811">
    <property type="entry name" value="GT4_GT28_WabH-like"/>
    <property type="match status" value="1"/>
</dbReference>
<feature type="domain" description="Glycosyltransferase subfamily 4-like N-terminal" evidence="2">
    <location>
        <begin position="14"/>
        <end position="171"/>
    </location>
</feature>
<reference evidence="3 4" key="1">
    <citation type="journal article" date="2011" name="J. Bacteriol.">
        <title>Complete Genome Sequence of Alicyclobacillus acidocaldarius Strain Tc-4-1.</title>
        <authorList>
            <person name="Chen Y."/>
            <person name="He Y."/>
            <person name="Zhang B."/>
            <person name="Yang J."/>
            <person name="Li W."/>
            <person name="Dong Z."/>
            <person name="Hu S."/>
        </authorList>
    </citation>
    <scope>NUCLEOTIDE SEQUENCE [LARGE SCALE GENOMIC DNA]</scope>
    <source>
        <strain evidence="3 4">Tc-4-1</strain>
    </source>
</reference>
<evidence type="ECO:0000259" key="1">
    <source>
        <dbReference type="Pfam" id="PF00534"/>
    </source>
</evidence>
<dbReference type="Pfam" id="PF13439">
    <property type="entry name" value="Glyco_transf_4"/>
    <property type="match status" value="1"/>
</dbReference>
<dbReference type="InterPro" id="IPR028098">
    <property type="entry name" value="Glyco_trans_4-like_N"/>
</dbReference>
<dbReference type="eggNOG" id="COG0438">
    <property type="taxonomic scope" value="Bacteria"/>
</dbReference>
<dbReference type="SUPFAM" id="SSF53756">
    <property type="entry name" value="UDP-Glycosyltransferase/glycogen phosphorylase"/>
    <property type="match status" value="1"/>
</dbReference>
<reference evidence="4" key="2">
    <citation type="submission" date="2011-06" db="EMBL/GenBank/DDBJ databases">
        <title>The complete genome sequence of Alicyclobacillus acidocaldarius sp. Tc-4-1.</title>
        <authorList>
            <person name="Chen Y."/>
            <person name="He Y."/>
            <person name="Dong Z."/>
            <person name="Hu S."/>
        </authorList>
    </citation>
    <scope>NUCLEOTIDE SEQUENCE [LARGE SCALE GENOMIC DNA]</scope>
    <source>
        <strain evidence="4">Tc-4-1</strain>
    </source>
</reference>
<dbReference type="Gene3D" id="3.40.50.2000">
    <property type="entry name" value="Glycogen Phosphorylase B"/>
    <property type="match status" value="2"/>
</dbReference>
<name>F8IK33_ALIAT</name>
<evidence type="ECO:0000313" key="3">
    <source>
        <dbReference type="EMBL" id="AEJ44739.1"/>
    </source>
</evidence>
<dbReference type="Pfam" id="PF00534">
    <property type="entry name" value="Glycos_transf_1"/>
    <property type="match status" value="1"/>
</dbReference>
<dbReference type="Proteomes" id="UP000000292">
    <property type="component" value="Chromosome"/>
</dbReference>
<dbReference type="GO" id="GO:0016757">
    <property type="term" value="F:glycosyltransferase activity"/>
    <property type="evidence" value="ECO:0007669"/>
    <property type="project" value="InterPro"/>
</dbReference>
<dbReference type="KEGG" id="aad:TC41_2848"/>
<dbReference type="AlphaFoldDB" id="F8IK33"/>
<proteinExistence type="predicted"/>
<evidence type="ECO:0000259" key="2">
    <source>
        <dbReference type="Pfam" id="PF13439"/>
    </source>
</evidence>
<feature type="domain" description="Glycosyl transferase family 1" evidence="1">
    <location>
        <begin position="177"/>
        <end position="321"/>
    </location>
</feature>
<dbReference type="RefSeq" id="WP_014465565.1">
    <property type="nucleotide sequence ID" value="NC_017167.1"/>
</dbReference>
<organism evidence="3 4">
    <name type="scientific">Alicyclobacillus acidocaldarius (strain Tc-4-1)</name>
    <name type="common">Bacillus acidocaldarius</name>
    <dbReference type="NCBI Taxonomy" id="1048834"/>
    <lineage>
        <taxon>Bacteria</taxon>
        <taxon>Bacillati</taxon>
        <taxon>Bacillota</taxon>
        <taxon>Bacilli</taxon>
        <taxon>Bacillales</taxon>
        <taxon>Alicyclobacillaceae</taxon>
        <taxon>Alicyclobacillus</taxon>
    </lineage>
</organism>